<evidence type="ECO:0000259" key="2">
    <source>
        <dbReference type="Pfam" id="PF13439"/>
    </source>
</evidence>
<gene>
    <name evidence="3" type="ORF">BW247_10625</name>
</gene>
<dbReference type="Gene3D" id="3.40.50.2000">
    <property type="entry name" value="Glycogen Phosphorylase B"/>
    <property type="match status" value="2"/>
</dbReference>
<dbReference type="STRING" id="1765967.BW247_10625"/>
<dbReference type="Proteomes" id="UP000243807">
    <property type="component" value="Chromosome"/>
</dbReference>
<dbReference type="EMBL" id="CP019434">
    <property type="protein sequence ID" value="APZ44667.1"/>
    <property type="molecule type" value="Genomic_DNA"/>
</dbReference>
<feature type="domain" description="Glycosyl transferase family 1" evidence="1">
    <location>
        <begin position="220"/>
        <end position="369"/>
    </location>
</feature>
<dbReference type="SUPFAM" id="SSF53756">
    <property type="entry name" value="UDP-Glycosyltransferase/glycogen phosphorylase"/>
    <property type="match status" value="1"/>
</dbReference>
<protein>
    <submittedName>
        <fullName evidence="3">Glycosyl transferase family 1</fullName>
    </submittedName>
</protein>
<dbReference type="CDD" id="cd03798">
    <property type="entry name" value="GT4_WlbH-like"/>
    <property type="match status" value="1"/>
</dbReference>
<dbReference type="GO" id="GO:0016757">
    <property type="term" value="F:glycosyltransferase activity"/>
    <property type="evidence" value="ECO:0007669"/>
    <property type="project" value="InterPro"/>
</dbReference>
<proteinExistence type="predicted"/>
<dbReference type="KEGG" id="afy:BW247_10625"/>
<feature type="domain" description="Glycosyltransferase subfamily 4-like N-terminal" evidence="2">
    <location>
        <begin position="20"/>
        <end position="200"/>
    </location>
</feature>
<organism evidence="3 4">
    <name type="scientific">Acidihalobacter ferrooxydans</name>
    <dbReference type="NCBI Taxonomy" id="1765967"/>
    <lineage>
        <taxon>Bacteria</taxon>
        <taxon>Pseudomonadati</taxon>
        <taxon>Pseudomonadota</taxon>
        <taxon>Gammaproteobacteria</taxon>
        <taxon>Chromatiales</taxon>
        <taxon>Ectothiorhodospiraceae</taxon>
        <taxon>Acidihalobacter</taxon>
    </lineage>
</organism>
<keyword evidence="3" id="KW-0808">Transferase</keyword>
<keyword evidence="4" id="KW-1185">Reference proteome</keyword>
<accession>A0A1P8ULG1</accession>
<name>A0A1P8ULG1_9GAMM</name>
<evidence type="ECO:0000313" key="3">
    <source>
        <dbReference type="EMBL" id="APZ44667.1"/>
    </source>
</evidence>
<dbReference type="PANTHER" id="PTHR45947">
    <property type="entry name" value="SULFOQUINOVOSYL TRANSFERASE SQD2"/>
    <property type="match status" value="1"/>
</dbReference>
<evidence type="ECO:0000259" key="1">
    <source>
        <dbReference type="Pfam" id="PF00534"/>
    </source>
</evidence>
<evidence type="ECO:0000313" key="4">
    <source>
        <dbReference type="Proteomes" id="UP000243807"/>
    </source>
</evidence>
<dbReference type="Pfam" id="PF13439">
    <property type="entry name" value="Glyco_transf_4"/>
    <property type="match status" value="1"/>
</dbReference>
<dbReference type="AlphaFoldDB" id="A0A1P8ULG1"/>
<dbReference type="InterPro" id="IPR050194">
    <property type="entry name" value="Glycosyltransferase_grp1"/>
</dbReference>
<dbReference type="InterPro" id="IPR028098">
    <property type="entry name" value="Glyco_trans_4-like_N"/>
</dbReference>
<dbReference type="Pfam" id="PF00534">
    <property type="entry name" value="Glycos_transf_1"/>
    <property type="match status" value="1"/>
</dbReference>
<dbReference type="InterPro" id="IPR001296">
    <property type="entry name" value="Glyco_trans_1"/>
</dbReference>
<reference evidence="3 4" key="1">
    <citation type="submission" date="2017-01" db="EMBL/GenBank/DDBJ databases">
        <title>Draft sequence of Acidihalobacter ferrooxidans strain DSM 14175 (strain V8).</title>
        <authorList>
            <person name="Khaleque H.N."/>
            <person name="Ramsay J.P."/>
            <person name="Murphy R.J.T."/>
            <person name="Kaksonen A.H."/>
            <person name="Boxall N.J."/>
            <person name="Watkin E.L.J."/>
        </authorList>
    </citation>
    <scope>NUCLEOTIDE SEQUENCE [LARGE SCALE GENOMIC DNA]</scope>
    <source>
        <strain evidence="3 4">V8</strain>
    </source>
</reference>
<sequence>MRVLSFTTLYPNAVQPRHGVFVEERLRHLAASGEVELTVVAPVPWFPSRHPRFGRYARFAEVPREETRHGLRVLHPRYPVLPKVGMNAAPGLLAAALWPSLQRLERARGPFDLIDAHYFYPDGVAAVWLGQRLGKPVVVTSRGTDVNWIPRYRAPRAQLRWAARRAAGLISVSAALGEHLRALGVSRERITVLRNGVDLDTFRPLSEAGAALRHKLGLSAPVLLSVGSLIERKGHHLSIEALRGLPGATLLIAGEGPLRPQLERQAEVAGVADRVRFLGPVAHADLPRYYSAADVFVLASSREGMPNVVLEALACGVPVAACNAEGVSELLAEPVAGRIVPRREAESLRETVSALLAELPPHEAVRAYALRFGWDETSAGQLALFRTVMEKSAA</sequence>
<dbReference type="PANTHER" id="PTHR45947:SF15">
    <property type="entry name" value="TEICHURONIC ACID BIOSYNTHESIS GLYCOSYLTRANSFERASE TUAC-RELATED"/>
    <property type="match status" value="1"/>
</dbReference>